<gene>
    <name evidence="2" type="ORF">CKA81_00620</name>
</gene>
<dbReference type="InterPro" id="IPR000944">
    <property type="entry name" value="Tscrpt_reg_Rrf2"/>
</dbReference>
<accession>A0A410G874</accession>
<dbReference type="OrthoDB" id="9795923at2"/>
<dbReference type="PROSITE" id="PS51197">
    <property type="entry name" value="HTH_RRF2_2"/>
    <property type="match status" value="1"/>
</dbReference>
<keyword evidence="3" id="KW-1185">Reference proteome</keyword>
<dbReference type="InterPro" id="IPR036390">
    <property type="entry name" value="WH_DNA-bd_sf"/>
</dbReference>
<evidence type="ECO:0000313" key="3">
    <source>
        <dbReference type="Proteomes" id="UP000283474"/>
    </source>
</evidence>
<reference evidence="2 3" key="1">
    <citation type="submission" date="2017-08" db="EMBL/GenBank/DDBJ databases">
        <authorList>
            <person name="Park S.-J."/>
            <person name="Kim H."/>
        </authorList>
    </citation>
    <scope>NUCLEOTIDE SEQUENCE [LARGE SCALE GENOMIC DNA]</scope>
    <source>
        <strain evidence="3">ye3</strain>
    </source>
</reference>
<dbReference type="GO" id="GO:0003677">
    <property type="term" value="F:DNA binding"/>
    <property type="evidence" value="ECO:0007669"/>
    <property type="project" value="UniProtKB-KW"/>
</dbReference>
<sequence length="138" mass="15423">MRLTAMTDYAMRLLMYVGQHPDRLCTINEIAGVYAISEPHLMKITHRLAQKGWIETIRGKHGGMRLAHPPQEINLGAVVRDMENDLALVECFVTGNSCTLSGTCGLTGILQGALQQFMQHLDRYTLADIIPQPYRSVL</sequence>
<dbReference type="PANTHER" id="PTHR33221:SF4">
    <property type="entry name" value="HTH-TYPE TRANSCRIPTIONAL REPRESSOR NSRR"/>
    <property type="match status" value="1"/>
</dbReference>
<name>A0A410G874_9BURK</name>
<dbReference type="Gene3D" id="1.10.10.10">
    <property type="entry name" value="Winged helix-like DNA-binding domain superfamily/Winged helix DNA-binding domain"/>
    <property type="match status" value="1"/>
</dbReference>
<dbReference type="NCBIfam" id="TIGR00738">
    <property type="entry name" value="rrf2_super"/>
    <property type="match status" value="1"/>
</dbReference>
<proteinExistence type="predicted"/>
<protein>
    <submittedName>
        <fullName evidence="2">Rrf2 family transcriptional regulator</fullName>
    </submittedName>
</protein>
<dbReference type="EMBL" id="CP022987">
    <property type="protein sequence ID" value="QAA92514.1"/>
    <property type="molecule type" value="Genomic_DNA"/>
</dbReference>
<evidence type="ECO:0000256" key="1">
    <source>
        <dbReference type="ARBA" id="ARBA00023125"/>
    </source>
</evidence>
<evidence type="ECO:0000313" key="2">
    <source>
        <dbReference type="EMBL" id="QAA92514.1"/>
    </source>
</evidence>
<dbReference type="AlphaFoldDB" id="A0A410G874"/>
<dbReference type="Pfam" id="PF02082">
    <property type="entry name" value="Rrf2"/>
    <property type="match status" value="1"/>
</dbReference>
<organism evidence="2 3">
    <name type="scientific">Pollutimonas thiosulfatoxidans</name>
    <dbReference type="NCBI Taxonomy" id="2028345"/>
    <lineage>
        <taxon>Bacteria</taxon>
        <taxon>Pseudomonadati</taxon>
        <taxon>Pseudomonadota</taxon>
        <taxon>Betaproteobacteria</taxon>
        <taxon>Burkholderiales</taxon>
        <taxon>Alcaligenaceae</taxon>
        <taxon>Pollutimonas</taxon>
    </lineage>
</organism>
<dbReference type="SUPFAM" id="SSF46785">
    <property type="entry name" value="Winged helix' DNA-binding domain"/>
    <property type="match status" value="1"/>
</dbReference>
<dbReference type="RefSeq" id="WP_128353562.1">
    <property type="nucleotide sequence ID" value="NZ_CP022987.1"/>
</dbReference>
<keyword evidence="1" id="KW-0238">DNA-binding</keyword>
<dbReference type="InterPro" id="IPR036388">
    <property type="entry name" value="WH-like_DNA-bd_sf"/>
</dbReference>
<dbReference type="PANTHER" id="PTHR33221">
    <property type="entry name" value="WINGED HELIX-TURN-HELIX TRANSCRIPTIONAL REGULATOR, RRF2 FAMILY"/>
    <property type="match status" value="1"/>
</dbReference>
<dbReference type="GO" id="GO:0005829">
    <property type="term" value="C:cytosol"/>
    <property type="evidence" value="ECO:0007669"/>
    <property type="project" value="TreeGrafter"/>
</dbReference>
<dbReference type="KEGG" id="pus:CKA81_00620"/>
<dbReference type="GO" id="GO:0003700">
    <property type="term" value="F:DNA-binding transcription factor activity"/>
    <property type="evidence" value="ECO:0007669"/>
    <property type="project" value="TreeGrafter"/>
</dbReference>
<dbReference type="Proteomes" id="UP000283474">
    <property type="component" value="Chromosome"/>
</dbReference>